<protein>
    <submittedName>
        <fullName evidence="2">Uncharacterized protein</fullName>
    </submittedName>
</protein>
<evidence type="ECO:0000256" key="1">
    <source>
        <dbReference type="SAM" id="MobiDB-lite"/>
    </source>
</evidence>
<sequence length="286" mass="30009">MDRRLRVALAVVLVVLLVAAGAVGFGVYRFVQPVPESYSHTAEYRAYVQPNATLTNVTLYLPLPVENGSSPVGDAVVAGSPGAVDAPPDWTVAVVDTDYGPMLALEFAELTPAYRERPPPRPITDDGATDTPSAATPTAAPGTTPIRTLDYYLVNVELAFDDPIDTRSPADSEPVLRPRLNATETDCPVPAGEDAACRSFGTRLFLSYEAPADATLDVLVTYEARNDWFAGGWTGNAFRQTAGVVVSGDGPGWVAVRGEEETGVGTYRGAPAAVVGDPGAVAVRSG</sequence>
<feature type="region of interest" description="Disordered" evidence="1">
    <location>
        <begin position="114"/>
        <end position="142"/>
    </location>
</feature>
<dbReference type="Proteomes" id="UP001596368">
    <property type="component" value="Unassembled WGS sequence"/>
</dbReference>
<evidence type="ECO:0000313" key="3">
    <source>
        <dbReference type="Proteomes" id="UP001596368"/>
    </source>
</evidence>
<proteinExistence type="predicted"/>
<organism evidence="2 3">
    <name type="scientific">Halobaculum litoreum</name>
    <dbReference type="NCBI Taxonomy" id="3031998"/>
    <lineage>
        <taxon>Archaea</taxon>
        <taxon>Methanobacteriati</taxon>
        <taxon>Methanobacteriota</taxon>
        <taxon>Stenosarchaea group</taxon>
        <taxon>Halobacteria</taxon>
        <taxon>Halobacteriales</taxon>
        <taxon>Haloferacaceae</taxon>
        <taxon>Halobaculum</taxon>
    </lineage>
</organism>
<dbReference type="GeneID" id="81122966"/>
<comment type="caution">
    <text evidence="2">The sequence shown here is derived from an EMBL/GenBank/DDBJ whole genome shotgun (WGS) entry which is preliminary data.</text>
</comment>
<dbReference type="EMBL" id="JBHSZG010000001">
    <property type="protein sequence ID" value="MFC7135725.1"/>
    <property type="molecule type" value="Genomic_DNA"/>
</dbReference>
<feature type="compositionally biased region" description="Low complexity" evidence="1">
    <location>
        <begin position="125"/>
        <end position="142"/>
    </location>
</feature>
<keyword evidence="3" id="KW-1185">Reference proteome</keyword>
<gene>
    <name evidence="2" type="ORF">ACFQRB_02185</name>
</gene>
<reference evidence="2 3" key="1">
    <citation type="journal article" date="2019" name="Int. J. Syst. Evol. Microbiol.">
        <title>The Global Catalogue of Microorganisms (GCM) 10K type strain sequencing project: providing services to taxonomists for standard genome sequencing and annotation.</title>
        <authorList>
            <consortium name="The Broad Institute Genomics Platform"/>
            <consortium name="The Broad Institute Genome Sequencing Center for Infectious Disease"/>
            <person name="Wu L."/>
            <person name="Ma J."/>
        </authorList>
    </citation>
    <scope>NUCLEOTIDE SEQUENCE [LARGE SCALE GENOMIC DNA]</scope>
    <source>
        <strain evidence="2 3">DT92</strain>
    </source>
</reference>
<dbReference type="AlphaFoldDB" id="A0ABD5XQ30"/>
<dbReference type="RefSeq" id="WP_284012908.1">
    <property type="nucleotide sequence ID" value="NZ_CP126156.1"/>
</dbReference>
<name>A0ABD5XQ30_9EURY</name>
<evidence type="ECO:0000313" key="2">
    <source>
        <dbReference type="EMBL" id="MFC7135725.1"/>
    </source>
</evidence>
<accession>A0ABD5XQ30</accession>